<comment type="caution">
    <text evidence="2">The sequence shown here is derived from an EMBL/GenBank/DDBJ whole genome shotgun (WGS) entry which is preliminary data.</text>
</comment>
<proteinExistence type="predicted"/>
<accession>A0A699K013</accession>
<protein>
    <submittedName>
        <fullName evidence="2">RNA-directed DNA polymerase, eukaryota</fullName>
    </submittedName>
</protein>
<name>A0A699K013_TANCI</name>
<reference evidence="2" key="1">
    <citation type="journal article" date="2019" name="Sci. Rep.">
        <title>Draft genome of Tanacetum cinerariifolium, the natural source of mosquito coil.</title>
        <authorList>
            <person name="Yamashiro T."/>
            <person name="Shiraishi A."/>
            <person name="Satake H."/>
            <person name="Nakayama K."/>
        </authorList>
    </citation>
    <scope>NUCLEOTIDE SEQUENCE</scope>
</reference>
<sequence>EDQSGAVKRGASSLNASFRRQVRDGVESHQWSELNSLLGPFIFFPSSDRWSCDLNGEGMFRVKDIRSVFDDLFLPSSNEATRWAKYVPIKVNVFAWRAHLDRLLTRDNLAKRGVIMDSSLCSICGLFLENAQHLFFGCGLARSIAIRICHWWNLNWTEISSFAEWNSWFASIRLSAKLKLVISLTH</sequence>
<gene>
    <name evidence="2" type="ORF">Tci_634802</name>
</gene>
<feature type="non-terminal residue" evidence="2">
    <location>
        <position position="1"/>
    </location>
</feature>
<dbReference type="AlphaFoldDB" id="A0A699K013"/>
<keyword evidence="2" id="KW-0808">Transferase</keyword>
<feature type="non-terminal residue" evidence="2">
    <location>
        <position position="186"/>
    </location>
</feature>
<organism evidence="2">
    <name type="scientific">Tanacetum cinerariifolium</name>
    <name type="common">Dalmatian daisy</name>
    <name type="synonym">Chrysanthemum cinerariifolium</name>
    <dbReference type="NCBI Taxonomy" id="118510"/>
    <lineage>
        <taxon>Eukaryota</taxon>
        <taxon>Viridiplantae</taxon>
        <taxon>Streptophyta</taxon>
        <taxon>Embryophyta</taxon>
        <taxon>Tracheophyta</taxon>
        <taxon>Spermatophyta</taxon>
        <taxon>Magnoliopsida</taxon>
        <taxon>eudicotyledons</taxon>
        <taxon>Gunneridae</taxon>
        <taxon>Pentapetalae</taxon>
        <taxon>asterids</taxon>
        <taxon>campanulids</taxon>
        <taxon>Asterales</taxon>
        <taxon>Asteraceae</taxon>
        <taxon>Asteroideae</taxon>
        <taxon>Anthemideae</taxon>
        <taxon>Anthemidinae</taxon>
        <taxon>Tanacetum</taxon>
    </lineage>
</organism>
<dbReference type="Pfam" id="PF13966">
    <property type="entry name" value="zf-RVT"/>
    <property type="match status" value="1"/>
</dbReference>
<feature type="domain" description="Reverse transcriptase zinc-binding" evidence="1">
    <location>
        <begin position="79"/>
        <end position="143"/>
    </location>
</feature>
<evidence type="ECO:0000313" key="2">
    <source>
        <dbReference type="EMBL" id="GFA62830.1"/>
    </source>
</evidence>
<dbReference type="InterPro" id="IPR026960">
    <property type="entry name" value="RVT-Znf"/>
</dbReference>
<dbReference type="GO" id="GO:0003964">
    <property type="term" value="F:RNA-directed DNA polymerase activity"/>
    <property type="evidence" value="ECO:0007669"/>
    <property type="project" value="UniProtKB-KW"/>
</dbReference>
<keyword evidence="2" id="KW-0695">RNA-directed DNA polymerase</keyword>
<evidence type="ECO:0000259" key="1">
    <source>
        <dbReference type="Pfam" id="PF13966"/>
    </source>
</evidence>
<dbReference type="EMBL" id="BKCJ010457987">
    <property type="protein sequence ID" value="GFA62830.1"/>
    <property type="molecule type" value="Genomic_DNA"/>
</dbReference>
<keyword evidence="2" id="KW-0548">Nucleotidyltransferase</keyword>